<sequence length="59" mass="6447">MSVSAAPAKGCFMPERNMHRPSGGRISRQRRRHAAVARIALIMSAVLALAMLLSRLSPF</sequence>
<name>A0A9W6JUX7_9HYPH</name>
<organism evidence="3 4">
    <name type="scientific">Ancylobacter defluvii</name>
    <dbReference type="NCBI Taxonomy" id="1282440"/>
    <lineage>
        <taxon>Bacteria</taxon>
        <taxon>Pseudomonadati</taxon>
        <taxon>Pseudomonadota</taxon>
        <taxon>Alphaproteobacteria</taxon>
        <taxon>Hyphomicrobiales</taxon>
        <taxon>Xanthobacteraceae</taxon>
        <taxon>Ancylobacter</taxon>
    </lineage>
</organism>
<proteinExistence type="predicted"/>
<accession>A0A9W6JUX7</accession>
<keyword evidence="2" id="KW-0472">Membrane</keyword>
<feature type="region of interest" description="Disordered" evidence="1">
    <location>
        <begin position="1"/>
        <end position="29"/>
    </location>
</feature>
<reference evidence="3" key="2">
    <citation type="submission" date="2023-01" db="EMBL/GenBank/DDBJ databases">
        <authorList>
            <person name="Sun Q."/>
            <person name="Evtushenko L."/>
        </authorList>
    </citation>
    <scope>NUCLEOTIDE SEQUENCE</scope>
    <source>
        <strain evidence="3">VKM B-2789</strain>
    </source>
</reference>
<dbReference type="AlphaFoldDB" id="A0A9W6JUX7"/>
<keyword evidence="4" id="KW-1185">Reference proteome</keyword>
<reference evidence="3" key="1">
    <citation type="journal article" date="2014" name="Int. J. Syst. Evol. Microbiol.">
        <title>Complete genome sequence of Corynebacterium casei LMG S-19264T (=DSM 44701T), isolated from a smear-ripened cheese.</title>
        <authorList>
            <consortium name="US DOE Joint Genome Institute (JGI-PGF)"/>
            <person name="Walter F."/>
            <person name="Albersmeier A."/>
            <person name="Kalinowski J."/>
            <person name="Ruckert C."/>
        </authorList>
    </citation>
    <scope>NUCLEOTIDE SEQUENCE</scope>
    <source>
        <strain evidence="3">VKM B-2789</strain>
    </source>
</reference>
<dbReference type="Proteomes" id="UP001143330">
    <property type="component" value="Unassembled WGS sequence"/>
</dbReference>
<keyword evidence="2" id="KW-0812">Transmembrane</keyword>
<protein>
    <submittedName>
        <fullName evidence="3">Uncharacterized protein</fullName>
    </submittedName>
</protein>
<gene>
    <name evidence="3" type="ORF">GCM10017653_22810</name>
</gene>
<evidence type="ECO:0000313" key="3">
    <source>
        <dbReference type="EMBL" id="GLK84211.1"/>
    </source>
</evidence>
<evidence type="ECO:0000256" key="2">
    <source>
        <dbReference type="SAM" id="Phobius"/>
    </source>
</evidence>
<evidence type="ECO:0000313" key="4">
    <source>
        <dbReference type="Proteomes" id="UP001143330"/>
    </source>
</evidence>
<evidence type="ECO:0000256" key="1">
    <source>
        <dbReference type="SAM" id="MobiDB-lite"/>
    </source>
</evidence>
<keyword evidence="2" id="KW-1133">Transmembrane helix</keyword>
<comment type="caution">
    <text evidence="3">The sequence shown here is derived from an EMBL/GenBank/DDBJ whole genome shotgun (WGS) entry which is preliminary data.</text>
</comment>
<dbReference type="EMBL" id="BSFM01000012">
    <property type="protein sequence ID" value="GLK84211.1"/>
    <property type="molecule type" value="Genomic_DNA"/>
</dbReference>
<feature type="transmembrane region" description="Helical" evidence="2">
    <location>
        <begin position="35"/>
        <end position="53"/>
    </location>
</feature>